<evidence type="ECO:0000256" key="5">
    <source>
        <dbReference type="SAM" id="SignalP"/>
    </source>
</evidence>
<evidence type="ECO:0000256" key="3">
    <source>
        <dbReference type="ARBA" id="ARBA00022900"/>
    </source>
</evidence>
<evidence type="ECO:0000256" key="1">
    <source>
        <dbReference type="ARBA" id="ARBA00009500"/>
    </source>
</evidence>
<dbReference type="GO" id="GO:0005615">
    <property type="term" value="C:extracellular space"/>
    <property type="evidence" value="ECO:0007669"/>
    <property type="project" value="InterPro"/>
</dbReference>
<dbReference type="SUPFAM" id="SSF56574">
    <property type="entry name" value="Serpins"/>
    <property type="match status" value="1"/>
</dbReference>
<protein>
    <submittedName>
        <fullName evidence="7">Serine protease inhibitor</fullName>
    </submittedName>
</protein>
<dbReference type="GO" id="GO:0004867">
    <property type="term" value="F:serine-type endopeptidase inhibitor activity"/>
    <property type="evidence" value="ECO:0007669"/>
    <property type="project" value="UniProtKB-KW"/>
</dbReference>
<keyword evidence="5" id="KW-0732">Signal</keyword>
<feature type="domain" description="Serpin" evidence="6">
    <location>
        <begin position="41"/>
        <end position="278"/>
    </location>
</feature>
<dbReference type="SMART" id="SM00093">
    <property type="entry name" value="SERPIN"/>
    <property type="match status" value="1"/>
</dbReference>
<dbReference type="PANTHER" id="PTHR11461">
    <property type="entry name" value="SERINE PROTEASE INHIBITOR, SERPIN"/>
    <property type="match status" value="1"/>
</dbReference>
<dbReference type="InterPro" id="IPR000215">
    <property type="entry name" value="Serpin_fam"/>
</dbReference>
<dbReference type="AlphaFoldDB" id="R4WL96"/>
<dbReference type="InterPro" id="IPR042185">
    <property type="entry name" value="Serpin_sf_2"/>
</dbReference>
<proteinExistence type="evidence at transcript level"/>
<sequence length="278" mass="31523">MLFVVSNLSILILAAMMHATHQDRPYKSLEAVNEGNNKFAFDFYQALKNESGNIICSPISADIVLALAYHGAVGATAEEMAKVLHLPASKNVLLEGHKDLVTRLQDSALKLATRFFIEKQFHLKPDYKSDANSYFLTDVELKNFREEPESARTEINVWVEEKTNNKITDLLPGGSVDSGTRLVLVNAIHFKANWENKFDKANTKMEPFHITPTETVNVPMMNLRDEKFPYRFSDKLNAKICELPYKRNKFSMILIVPEKLDGLSEVESKLGQVNLMEE</sequence>
<feature type="signal peptide" evidence="5">
    <location>
        <begin position="1"/>
        <end position="22"/>
    </location>
</feature>
<dbReference type="InterPro" id="IPR042178">
    <property type="entry name" value="Serpin_sf_1"/>
</dbReference>
<name>R4WL96_RIPPE</name>
<accession>R4WL96</accession>
<evidence type="ECO:0000256" key="4">
    <source>
        <dbReference type="RuleBase" id="RU000411"/>
    </source>
</evidence>
<dbReference type="Pfam" id="PF00079">
    <property type="entry name" value="Serpin"/>
    <property type="match status" value="1"/>
</dbReference>
<dbReference type="PANTHER" id="PTHR11461:SF211">
    <property type="entry name" value="GH10112P-RELATED"/>
    <property type="match status" value="1"/>
</dbReference>
<dbReference type="EMBL" id="AK418468">
    <property type="protein sequence ID" value="BAN21620.1"/>
    <property type="molecule type" value="mRNA"/>
</dbReference>
<evidence type="ECO:0000256" key="2">
    <source>
        <dbReference type="ARBA" id="ARBA00022690"/>
    </source>
</evidence>
<reference evidence="7" key="1">
    <citation type="journal article" date="2013" name="PLoS ONE">
        <title>Gene expression in gut symbiotic organ of stinkbug affected by extracellular bacterial symbiont.</title>
        <authorList>
            <person name="Futahashi R."/>
            <person name="Tanaka K."/>
            <person name="Tanahashi M."/>
            <person name="Nikoh N."/>
            <person name="Kikuchi Y."/>
            <person name="Lee B.L."/>
            <person name="Fukatsu T."/>
        </authorList>
    </citation>
    <scope>NUCLEOTIDE SEQUENCE</scope>
    <source>
        <tissue evidence="7">Midgut</tissue>
    </source>
</reference>
<comment type="similarity">
    <text evidence="1 4">Belongs to the serpin family.</text>
</comment>
<organism evidence="7">
    <name type="scientific">Riptortus pedestris</name>
    <name type="common">Bean bug</name>
    <dbReference type="NCBI Taxonomy" id="329032"/>
    <lineage>
        <taxon>Eukaryota</taxon>
        <taxon>Metazoa</taxon>
        <taxon>Ecdysozoa</taxon>
        <taxon>Arthropoda</taxon>
        <taxon>Hexapoda</taxon>
        <taxon>Insecta</taxon>
        <taxon>Pterygota</taxon>
        <taxon>Neoptera</taxon>
        <taxon>Paraneoptera</taxon>
        <taxon>Hemiptera</taxon>
        <taxon>Heteroptera</taxon>
        <taxon>Panheteroptera</taxon>
        <taxon>Pentatomomorpha</taxon>
        <taxon>Coreoidea</taxon>
        <taxon>Alydidae</taxon>
        <taxon>Riptortus</taxon>
    </lineage>
</organism>
<keyword evidence="3" id="KW-0722">Serine protease inhibitor</keyword>
<evidence type="ECO:0000313" key="7">
    <source>
        <dbReference type="EMBL" id="BAN21620.1"/>
    </source>
</evidence>
<dbReference type="InterPro" id="IPR023796">
    <property type="entry name" value="Serpin_dom"/>
</dbReference>
<keyword evidence="2" id="KW-0646">Protease inhibitor</keyword>
<feature type="chain" id="PRO_5004372561" evidence="5">
    <location>
        <begin position="23"/>
        <end position="278"/>
    </location>
</feature>
<evidence type="ECO:0000259" key="6">
    <source>
        <dbReference type="SMART" id="SM00093"/>
    </source>
</evidence>
<dbReference type="InterPro" id="IPR036186">
    <property type="entry name" value="Serpin_sf"/>
</dbReference>
<feature type="non-terminal residue" evidence="7">
    <location>
        <position position="278"/>
    </location>
</feature>
<dbReference type="Gene3D" id="3.30.497.10">
    <property type="entry name" value="Antithrombin, subunit I, domain 2"/>
    <property type="match status" value="1"/>
</dbReference>
<dbReference type="Gene3D" id="2.30.39.10">
    <property type="entry name" value="Alpha-1-antitrypsin, domain 1"/>
    <property type="match status" value="1"/>
</dbReference>